<dbReference type="PROSITE" id="PS51471">
    <property type="entry name" value="FE2OG_OXY"/>
    <property type="match status" value="1"/>
</dbReference>
<name>A0A1H4AFR6_9GAMM</name>
<keyword evidence="2" id="KW-0479">Metal-binding</keyword>
<evidence type="ECO:0000259" key="7">
    <source>
        <dbReference type="PROSITE" id="PS51471"/>
    </source>
</evidence>
<organism evidence="8 9">
    <name type="scientific">Microbulbifer marinus</name>
    <dbReference type="NCBI Taxonomy" id="658218"/>
    <lineage>
        <taxon>Bacteria</taxon>
        <taxon>Pseudomonadati</taxon>
        <taxon>Pseudomonadota</taxon>
        <taxon>Gammaproteobacteria</taxon>
        <taxon>Cellvibrionales</taxon>
        <taxon>Microbulbiferaceae</taxon>
        <taxon>Microbulbifer</taxon>
    </lineage>
</organism>
<dbReference type="GO" id="GO:0031543">
    <property type="term" value="F:peptidyl-proline dioxygenase activity"/>
    <property type="evidence" value="ECO:0007669"/>
    <property type="project" value="TreeGrafter"/>
</dbReference>
<dbReference type="PANTHER" id="PTHR12117">
    <property type="entry name" value="HISTONE ACETYLTRANSFERASE COMPLEX"/>
    <property type="match status" value="1"/>
</dbReference>
<dbReference type="InterPro" id="IPR039558">
    <property type="entry name" value="TPA1/OFD1_N"/>
</dbReference>
<dbReference type="InterPro" id="IPR005123">
    <property type="entry name" value="Oxoglu/Fe-dep_dioxygenase_dom"/>
</dbReference>
<evidence type="ECO:0000256" key="6">
    <source>
        <dbReference type="ARBA" id="ARBA00023004"/>
    </source>
</evidence>
<feature type="domain" description="Fe2OG dioxygenase" evidence="7">
    <location>
        <begin position="137"/>
        <end position="234"/>
    </location>
</feature>
<dbReference type="GO" id="GO:0005506">
    <property type="term" value="F:iron ion binding"/>
    <property type="evidence" value="ECO:0007669"/>
    <property type="project" value="InterPro"/>
</dbReference>
<dbReference type="PANTHER" id="PTHR12117:SF0">
    <property type="entry name" value="PROLYL 3-HYDROXYLASE OGFOD1"/>
    <property type="match status" value="1"/>
</dbReference>
<evidence type="ECO:0000313" key="9">
    <source>
        <dbReference type="Proteomes" id="UP000198658"/>
    </source>
</evidence>
<gene>
    <name evidence="8" type="ORF">SAMN05216562_2763</name>
</gene>
<comment type="cofactor">
    <cofactor evidence="1">
        <name>L-ascorbate</name>
        <dbReference type="ChEBI" id="CHEBI:38290"/>
    </cofactor>
</comment>
<dbReference type="EMBL" id="FNQO01000003">
    <property type="protein sequence ID" value="SEA34913.1"/>
    <property type="molecule type" value="Genomic_DNA"/>
</dbReference>
<dbReference type="RefSeq" id="WP_091389666.1">
    <property type="nucleotide sequence ID" value="NZ_FNQO01000003.1"/>
</dbReference>
<evidence type="ECO:0000256" key="3">
    <source>
        <dbReference type="ARBA" id="ARBA00022896"/>
    </source>
</evidence>
<dbReference type="GO" id="GO:0006449">
    <property type="term" value="P:regulation of translational termination"/>
    <property type="evidence" value="ECO:0007669"/>
    <property type="project" value="TreeGrafter"/>
</dbReference>
<protein>
    <submittedName>
        <fullName evidence="8">Proline 4-hydroxylase (Includes Rps23 Pro-64 3,4-dihydroxylase Tpa1), contains SM-20 domain</fullName>
    </submittedName>
</protein>
<dbReference type="Pfam" id="PF13661">
    <property type="entry name" value="2OG-FeII_Oxy_4"/>
    <property type="match status" value="1"/>
</dbReference>
<dbReference type="InterPro" id="IPR051842">
    <property type="entry name" value="uS12_prolyl_hydroxylase"/>
</dbReference>
<evidence type="ECO:0000256" key="1">
    <source>
        <dbReference type="ARBA" id="ARBA00001961"/>
    </source>
</evidence>
<evidence type="ECO:0000313" key="8">
    <source>
        <dbReference type="EMBL" id="SEA34913.1"/>
    </source>
</evidence>
<evidence type="ECO:0000256" key="2">
    <source>
        <dbReference type="ARBA" id="ARBA00022723"/>
    </source>
</evidence>
<dbReference type="Gene3D" id="2.60.120.620">
    <property type="entry name" value="q2cbj1_9rhob like domain"/>
    <property type="match status" value="1"/>
</dbReference>
<dbReference type="SMART" id="SM00702">
    <property type="entry name" value="P4Hc"/>
    <property type="match status" value="1"/>
</dbReference>
<dbReference type="Proteomes" id="UP000198658">
    <property type="component" value="Unassembled WGS sequence"/>
</dbReference>
<dbReference type="OrthoDB" id="9783171at2"/>
<keyword evidence="9" id="KW-1185">Reference proteome</keyword>
<evidence type="ECO:0000256" key="5">
    <source>
        <dbReference type="ARBA" id="ARBA00023002"/>
    </source>
</evidence>
<dbReference type="AlphaFoldDB" id="A0A1H4AFR6"/>
<accession>A0A1H4AFR6</accession>
<keyword evidence="3" id="KW-0847">Vitamin C</keyword>
<dbReference type="STRING" id="658218.SAMN05216562_2763"/>
<sequence length="239" mass="27496">MYHISELLDIEAHKAEFAEQGVIQVRDFLRQDSAQALHSLLESQREWNLAFNKLGSHVDLSYRDFCSWTEQQKKTLSEVVWAQAATDFQYFYKSIPIFDIYAKKLLPDSDLNEVFELVNSSEFLSMMRTLVGDDSISFADVQATSFERGHFLKEHDDNVQGKGRVAAYVLNLTPNWNSDWGGLFHVLDDQEVVKTLVPTFNAINVFKVPRKHSVSYVTPFARGSRFSITGWLRRGELSF</sequence>
<reference evidence="9" key="1">
    <citation type="submission" date="2016-10" db="EMBL/GenBank/DDBJ databases">
        <authorList>
            <person name="Varghese N."/>
            <person name="Submissions S."/>
        </authorList>
    </citation>
    <scope>NUCLEOTIDE SEQUENCE [LARGE SCALE GENOMIC DNA]</scope>
    <source>
        <strain evidence="9">CGMCC 1.10657</strain>
    </source>
</reference>
<evidence type="ECO:0000256" key="4">
    <source>
        <dbReference type="ARBA" id="ARBA00022964"/>
    </source>
</evidence>
<keyword evidence="6" id="KW-0408">Iron</keyword>
<proteinExistence type="predicted"/>
<keyword evidence="5" id="KW-0560">Oxidoreductase</keyword>
<dbReference type="GO" id="GO:0005737">
    <property type="term" value="C:cytoplasm"/>
    <property type="evidence" value="ECO:0007669"/>
    <property type="project" value="TreeGrafter"/>
</dbReference>
<dbReference type="InterPro" id="IPR006620">
    <property type="entry name" value="Pro_4_hyd_alph"/>
</dbReference>
<dbReference type="GO" id="GO:0031418">
    <property type="term" value="F:L-ascorbic acid binding"/>
    <property type="evidence" value="ECO:0007669"/>
    <property type="project" value="UniProtKB-KW"/>
</dbReference>
<keyword evidence="4" id="KW-0223">Dioxygenase</keyword>